<name>A0A7G9SJ16_9SPHN</name>
<proteinExistence type="predicted"/>
<evidence type="ECO:0000256" key="1">
    <source>
        <dbReference type="SAM" id="SignalP"/>
    </source>
</evidence>
<dbReference type="EMBL" id="CP060718">
    <property type="protein sequence ID" value="QNN67841.1"/>
    <property type="molecule type" value="Genomic_DNA"/>
</dbReference>
<evidence type="ECO:0000313" key="2">
    <source>
        <dbReference type="EMBL" id="QNN67841.1"/>
    </source>
</evidence>
<dbReference type="KEGG" id="slut:H9L13_02620"/>
<sequence length="137" mass="14452">MTRFHPSILIASLLLAACDGSAPSSNEVTSIKVRSAEQDRLHTLDALNLAIALKRAIYAAGLTCRRVTDAGFVAPYNNLDMWTATCDDNRQWAIFAGPDGSAQVRDCKDIPGTGLPACTISKKPQGSFDGPQGSTGG</sequence>
<keyword evidence="3" id="KW-1185">Reference proteome</keyword>
<feature type="chain" id="PRO_5028894403" evidence="1">
    <location>
        <begin position="17"/>
        <end position="137"/>
    </location>
</feature>
<protein>
    <submittedName>
        <fullName evidence="2">Uncharacterized protein</fullName>
    </submittedName>
</protein>
<dbReference type="PROSITE" id="PS51257">
    <property type="entry name" value="PROKAR_LIPOPROTEIN"/>
    <property type="match status" value="1"/>
</dbReference>
<accession>A0A7G9SJ16</accession>
<reference evidence="2 3" key="1">
    <citation type="submission" date="2020-08" db="EMBL/GenBank/DDBJ databases">
        <title>Genome sequence of Sphingomonas lutea KCTC 23642T.</title>
        <authorList>
            <person name="Hyun D.-W."/>
            <person name="Bae J.-W."/>
        </authorList>
    </citation>
    <scope>NUCLEOTIDE SEQUENCE [LARGE SCALE GENOMIC DNA]</scope>
    <source>
        <strain evidence="2 3">KCTC 23642</strain>
    </source>
</reference>
<gene>
    <name evidence="2" type="ORF">H9L13_02620</name>
</gene>
<dbReference type="Proteomes" id="UP000515971">
    <property type="component" value="Chromosome"/>
</dbReference>
<dbReference type="RefSeq" id="WP_187538785.1">
    <property type="nucleotide sequence ID" value="NZ_BAABJT010000001.1"/>
</dbReference>
<evidence type="ECO:0000313" key="3">
    <source>
        <dbReference type="Proteomes" id="UP000515971"/>
    </source>
</evidence>
<feature type="signal peptide" evidence="1">
    <location>
        <begin position="1"/>
        <end position="16"/>
    </location>
</feature>
<organism evidence="2 3">
    <name type="scientific">Sphingomonas lutea</name>
    <dbReference type="NCBI Taxonomy" id="1045317"/>
    <lineage>
        <taxon>Bacteria</taxon>
        <taxon>Pseudomonadati</taxon>
        <taxon>Pseudomonadota</taxon>
        <taxon>Alphaproteobacteria</taxon>
        <taxon>Sphingomonadales</taxon>
        <taxon>Sphingomonadaceae</taxon>
        <taxon>Sphingomonas</taxon>
    </lineage>
</organism>
<dbReference type="AlphaFoldDB" id="A0A7G9SJ16"/>
<keyword evidence="1" id="KW-0732">Signal</keyword>